<comment type="function">
    <text evidence="4">Involved in nonsense-mediated decay (NMD) of mRNAs containing premature stop codons.</text>
</comment>
<keyword evidence="6" id="KW-1185">Reference proteome</keyword>
<organism evidence="5 6">
    <name type="scientific">Artemia franciscana</name>
    <name type="common">Brine shrimp</name>
    <name type="synonym">Artemia sanfranciscana</name>
    <dbReference type="NCBI Taxonomy" id="6661"/>
    <lineage>
        <taxon>Eukaryota</taxon>
        <taxon>Metazoa</taxon>
        <taxon>Ecdysozoa</taxon>
        <taxon>Arthropoda</taxon>
        <taxon>Crustacea</taxon>
        <taxon>Branchiopoda</taxon>
        <taxon>Anostraca</taxon>
        <taxon>Artemiidae</taxon>
        <taxon>Artemia</taxon>
    </lineage>
</organism>
<comment type="caution">
    <text evidence="5">The sequence shown here is derived from an EMBL/GenBank/DDBJ whole genome shotgun (WGS) entry which is preliminary data.</text>
</comment>
<evidence type="ECO:0000256" key="1">
    <source>
        <dbReference type="ARBA" id="ARBA00006443"/>
    </source>
</evidence>
<dbReference type="PANTHER" id="PTHR13091:SF0">
    <property type="entry name" value="NONSENSE-MEDIATED MRNA DECAY FACTOR SMG8"/>
    <property type="match status" value="1"/>
</dbReference>
<dbReference type="Proteomes" id="UP001187531">
    <property type="component" value="Unassembled WGS sequence"/>
</dbReference>
<dbReference type="InterPro" id="IPR019354">
    <property type="entry name" value="SMG8-like"/>
</dbReference>
<dbReference type="PANTHER" id="PTHR13091">
    <property type="entry name" value="AMPLIFIED IN BREAST CANCER 2-RELATED"/>
    <property type="match status" value="1"/>
</dbReference>
<gene>
    <name evidence="5" type="ORF">QYM36_007512</name>
</gene>
<dbReference type="AlphaFoldDB" id="A0AA88ICI2"/>
<dbReference type="Pfam" id="PF10220">
    <property type="entry name" value="Smg8_Smg9"/>
    <property type="match status" value="2"/>
</dbReference>
<evidence type="ECO:0000256" key="3">
    <source>
        <dbReference type="ARBA" id="ARBA00029509"/>
    </source>
</evidence>
<reference evidence="5" key="1">
    <citation type="submission" date="2023-07" db="EMBL/GenBank/DDBJ databases">
        <title>Chromosome-level genome assembly of Artemia franciscana.</title>
        <authorList>
            <person name="Jo E."/>
        </authorList>
    </citation>
    <scope>NUCLEOTIDE SEQUENCE</scope>
    <source>
        <tissue evidence="5">Whole body</tissue>
    </source>
</reference>
<evidence type="ECO:0000256" key="4">
    <source>
        <dbReference type="RuleBase" id="RU367133"/>
    </source>
</evidence>
<evidence type="ECO:0000313" key="6">
    <source>
        <dbReference type="Proteomes" id="UP001187531"/>
    </source>
</evidence>
<dbReference type="EMBL" id="JAVRJZ010000001">
    <property type="protein sequence ID" value="KAK2726698.1"/>
    <property type="molecule type" value="Genomic_DNA"/>
</dbReference>
<evidence type="ECO:0000313" key="5">
    <source>
        <dbReference type="EMBL" id="KAK2726698.1"/>
    </source>
</evidence>
<comment type="similarity">
    <text evidence="1 4">Belongs to the SMG8 family.</text>
</comment>
<dbReference type="GO" id="GO:0000184">
    <property type="term" value="P:nuclear-transcribed mRNA catabolic process, nonsense-mediated decay"/>
    <property type="evidence" value="ECO:0007669"/>
    <property type="project" value="UniProtKB-UniRule"/>
</dbReference>
<protein>
    <recommendedName>
        <fullName evidence="3 4">Nonsense-mediated mRNA decay factor SMG8</fullName>
    </recommendedName>
</protein>
<proteinExistence type="inferred from homology"/>
<accession>A0AA88ICI2</accession>
<name>A0AA88ICI2_ARTSF</name>
<sequence>MGTDVKFSEIKCSKVLPLAIAAYQEGLPSHYTKEHHETKLAHAVALFSMHARGSMVEKYLAKLEEECVTIWGKGRRMCETLSLTGNPCINSIHRLPQEEKTDEEKSLPVMDHSSGVRMVAACNCGRKQGPREDPFDLKAANLYIYDLMEIDCCSHLEHVDLGNEQDEHQDIVPYLGQPTDLVSSFSSWSLKCVGPSSYYSHNIGLSDMMPGFLAHTGFLLPWDVAVKIEHAEKWPTILESSRRHRSGRTDKYSKNLKSEAEFTVKIFIGEEYECPRGHRFICCAPEKALRAPTTGVKETAVKIIGSDMPLYMTCPCRSNKSLIAQLMRIHIVTPKAPVTVTLDPHIRFGTDMQGITFVTGKKEAIKLSQSAYWILRLPYPFSDLFFHPIFQNSLICEAFLAVFTECTQ</sequence>
<evidence type="ECO:0000256" key="2">
    <source>
        <dbReference type="ARBA" id="ARBA00023161"/>
    </source>
</evidence>
<keyword evidence="2 4" id="KW-0866">Nonsense-mediated mRNA decay</keyword>